<evidence type="ECO:0000313" key="3">
    <source>
        <dbReference type="Proteomes" id="UP000243459"/>
    </source>
</evidence>
<dbReference type="AlphaFoldDB" id="A0A1R3L6G2"/>
<protein>
    <submittedName>
        <fullName evidence="2">Uncharacterized protein</fullName>
    </submittedName>
</protein>
<feature type="region of interest" description="Disordered" evidence="1">
    <location>
        <begin position="1"/>
        <end position="43"/>
    </location>
</feature>
<dbReference type="Proteomes" id="UP000243459">
    <property type="component" value="Unassembled WGS sequence"/>
</dbReference>
<accession>A0A1R3L6G2</accession>
<sequence>MMRAPPARPPAKSSISGLPTTPRCHRERERRLQGYGQASESVKPQLPWRVLSRSTMASGVVGKPEIELLAGAGVQGARIICRGHRPQRPGAWTGIQLTPKLDIADSAVVMST</sequence>
<evidence type="ECO:0000256" key="1">
    <source>
        <dbReference type="SAM" id="MobiDB-lite"/>
    </source>
</evidence>
<keyword evidence="3" id="KW-1185">Reference proteome</keyword>
<gene>
    <name evidence="2" type="ORF">A4U43_UnF6530</name>
</gene>
<reference evidence="3" key="1">
    <citation type="journal article" date="2017" name="Nat. Commun.">
        <title>The asparagus genome sheds light on the origin and evolution of a young Y chromosome.</title>
        <authorList>
            <person name="Harkess A."/>
            <person name="Zhou J."/>
            <person name="Xu C."/>
            <person name="Bowers J.E."/>
            <person name="Van der Hulst R."/>
            <person name="Ayyampalayam S."/>
            <person name="Mercati F."/>
            <person name="Riccardi P."/>
            <person name="McKain M.R."/>
            <person name="Kakrana A."/>
            <person name="Tang H."/>
            <person name="Ray J."/>
            <person name="Groenendijk J."/>
            <person name="Arikit S."/>
            <person name="Mathioni S.M."/>
            <person name="Nakano M."/>
            <person name="Shan H."/>
            <person name="Telgmann-Rauber A."/>
            <person name="Kanno A."/>
            <person name="Yue Z."/>
            <person name="Chen H."/>
            <person name="Li W."/>
            <person name="Chen Y."/>
            <person name="Xu X."/>
            <person name="Zhang Y."/>
            <person name="Luo S."/>
            <person name="Chen H."/>
            <person name="Gao J."/>
            <person name="Mao Z."/>
            <person name="Pires J.C."/>
            <person name="Luo M."/>
            <person name="Kudrna D."/>
            <person name="Wing R.A."/>
            <person name="Meyers B.C."/>
            <person name="Yi K."/>
            <person name="Kong H."/>
            <person name="Lavrijsen P."/>
            <person name="Sunseri F."/>
            <person name="Falavigna A."/>
            <person name="Ye Y."/>
            <person name="Leebens-Mack J.H."/>
            <person name="Chen G."/>
        </authorList>
    </citation>
    <scope>NUCLEOTIDE SEQUENCE [LARGE SCALE GENOMIC DNA]</scope>
    <source>
        <strain evidence="3">cv. DH0086</strain>
    </source>
</reference>
<name>A0A1R3L6G2_ASPOF</name>
<organism evidence="2 3">
    <name type="scientific">Asparagus officinalis</name>
    <name type="common">Garden asparagus</name>
    <dbReference type="NCBI Taxonomy" id="4686"/>
    <lineage>
        <taxon>Eukaryota</taxon>
        <taxon>Viridiplantae</taxon>
        <taxon>Streptophyta</taxon>
        <taxon>Embryophyta</taxon>
        <taxon>Tracheophyta</taxon>
        <taxon>Spermatophyta</taxon>
        <taxon>Magnoliopsida</taxon>
        <taxon>Liliopsida</taxon>
        <taxon>Asparagales</taxon>
        <taxon>Asparagaceae</taxon>
        <taxon>Asparagoideae</taxon>
        <taxon>Asparagus</taxon>
    </lineage>
</organism>
<proteinExistence type="predicted"/>
<evidence type="ECO:0000313" key="2">
    <source>
        <dbReference type="EMBL" id="ONK55200.1"/>
    </source>
</evidence>
<dbReference type="EMBL" id="KV863683">
    <property type="protein sequence ID" value="ONK55200.1"/>
    <property type="molecule type" value="Genomic_DNA"/>
</dbReference>
<dbReference type="Gramene" id="ONK55200">
    <property type="protein sequence ID" value="ONK55200"/>
    <property type="gene ID" value="A4U43_UnF6530"/>
</dbReference>